<dbReference type="EMBL" id="JACAZF010000014">
    <property type="protein sequence ID" value="KAF7290788.1"/>
    <property type="molecule type" value="Genomic_DNA"/>
</dbReference>
<keyword evidence="3" id="KW-1185">Reference proteome</keyword>
<name>A0A8H6S185_9AGAR</name>
<proteinExistence type="predicted"/>
<evidence type="ECO:0000313" key="3">
    <source>
        <dbReference type="Proteomes" id="UP000636479"/>
    </source>
</evidence>
<comment type="caution">
    <text evidence="2">The sequence shown here is derived from an EMBL/GenBank/DDBJ whole genome shotgun (WGS) entry which is preliminary data.</text>
</comment>
<dbReference type="GeneID" id="59352166"/>
<protein>
    <submittedName>
        <fullName evidence="2">Uncharacterized protein</fullName>
    </submittedName>
</protein>
<gene>
    <name evidence="2" type="ORF">MIND_01319700</name>
</gene>
<sequence>MAPDRNSATRGTHGGARARSGRPSKPTNSNTDQIAAFFLPRRTNQPVPATNFHTFYSASNPEAQVVPAEHADITVSPQDFATLQQEFTFISENDEYGDIARGDVQVEESLVDDLPGAPEKFKCHNCGESLTRNGFNDNPIARRVRSMPNDFFLFTNRFICDNRREGNKGCGRTMQGTDPIILSQLPRFTQLAFPAYITARGAISKTMMWQMRNTFATRFGPAPFSDLVSEIQTRYHAECELMYLDAAKFYHQKQEFHSSKDVLQTLWQLIGYILNVILQLFL</sequence>
<accession>A0A8H6S185</accession>
<dbReference type="RefSeq" id="XP_037214148.1">
    <property type="nucleotide sequence ID" value="XM_037369650.1"/>
</dbReference>
<organism evidence="2 3">
    <name type="scientific">Mycena indigotica</name>
    <dbReference type="NCBI Taxonomy" id="2126181"/>
    <lineage>
        <taxon>Eukaryota</taxon>
        <taxon>Fungi</taxon>
        <taxon>Dikarya</taxon>
        <taxon>Basidiomycota</taxon>
        <taxon>Agaricomycotina</taxon>
        <taxon>Agaricomycetes</taxon>
        <taxon>Agaricomycetidae</taxon>
        <taxon>Agaricales</taxon>
        <taxon>Marasmiineae</taxon>
        <taxon>Mycenaceae</taxon>
        <taxon>Mycena</taxon>
    </lineage>
</organism>
<evidence type="ECO:0000313" key="2">
    <source>
        <dbReference type="EMBL" id="KAF7290788.1"/>
    </source>
</evidence>
<feature type="region of interest" description="Disordered" evidence="1">
    <location>
        <begin position="1"/>
        <end position="31"/>
    </location>
</feature>
<dbReference type="OrthoDB" id="3267843at2759"/>
<reference evidence="2" key="1">
    <citation type="submission" date="2020-05" db="EMBL/GenBank/DDBJ databases">
        <title>Mycena genomes resolve the evolution of fungal bioluminescence.</title>
        <authorList>
            <person name="Tsai I.J."/>
        </authorList>
    </citation>
    <scope>NUCLEOTIDE SEQUENCE</scope>
    <source>
        <strain evidence="2">171206Taipei</strain>
    </source>
</reference>
<feature type="compositionally biased region" description="Polar residues" evidence="1">
    <location>
        <begin position="1"/>
        <end position="10"/>
    </location>
</feature>
<dbReference type="AlphaFoldDB" id="A0A8H6S185"/>
<dbReference type="Proteomes" id="UP000636479">
    <property type="component" value="Unassembled WGS sequence"/>
</dbReference>
<evidence type="ECO:0000256" key="1">
    <source>
        <dbReference type="SAM" id="MobiDB-lite"/>
    </source>
</evidence>